<dbReference type="EMBL" id="CAJEWN010001340">
    <property type="protein sequence ID" value="CAD2196637.1"/>
    <property type="molecule type" value="Genomic_DNA"/>
</dbReference>
<organism evidence="2 3">
    <name type="scientific">Meloidogyne enterolobii</name>
    <name type="common">Root-knot nematode worm</name>
    <name type="synonym">Meloidogyne mayaguensis</name>
    <dbReference type="NCBI Taxonomy" id="390850"/>
    <lineage>
        <taxon>Eukaryota</taxon>
        <taxon>Metazoa</taxon>
        <taxon>Ecdysozoa</taxon>
        <taxon>Nematoda</taxon>
        <taxon>Chromadorea</taxon>
        <taxon>Rhabditida</taxon>
        <taxon>Tylenchina</taxon>
        <taxon>Tylenchomorpha</taxon>
        <taxon>Tylenchoidea</taxon>
        <taxon>Meloidogynidae</taxon>
        <taxon>Meloidogyninae</taxon>
        <taxon>Meloidogyne</taxon>
    </lineage>
</organism>
<sequence length="67" mass="7998">MDTLRSLEEKNKELDGLRRQLAREEEEKRELFAQINSLIGELAQIKQAENVSSKKMNWLYCNLNWMN</sequence>
<name>A0A6V7XCG5_MELEN</name>
<protein>
    <submittedName>
        <fullName evidence="2">Uncharacterized protein</fullName>
    </submittedName>
</protein>
<keyword evidence="1" id="KW-0175">Coiled coil</keyword>
<dbReference type="AlphaFoldDB" id="A0A6V7XCG5"/>
<accession>A0A6V7XCG5</accession>
<gene>
    <name evidence="2" type="ORF">MENT_LOCUS49819</name>
</gene>
<reference evidence="2 3" key="1">
    <citation type="submission" date="2020-08" db="EMBL/GenBank/DDBJ databases">
        <authorList>
            <person name="Koutsovoulos G."/>
            <person name="Danchin GJ E."/>
        </authorList>
    </citation>
    <scope>NUCLEOTIDE SEQUENCE [LARGE SCALE GENOMIC DNA]</scope>
</reference>
<comment type="caution">
    <text evidence="2">The sequence shown here is derived from an EMBL/GenBank/DDBJ whole genome shotgun (WGS) entry which is preliminary data.</text>
</comment>
<feature type="coiled-coil region" evidence="1">
    <location>
        <begin position="4"/>
        <end position="41"/>
    </location>
</feature>
<dbReference type="Proteomes" id="UP000580250">
    <property type="component" value="Unassembled WGS sequence"/>
</dbReference>
<proteinExistence type="predicted"/>
<evidence type="ECO:0000313" key="3">
    <source>
        <dbReference type="Proteomes" id="UP000580250"/>
    </source>
</evidence>
<dbReference type="OrthoDB" id="5832686at2759"/>
<evidence type="ECO:0000313" key="2">
    <source>
        <dbReference type="EMBL" id="CAD2196637.1"/>
    </source>
</evidence>
<evidence type="ECO:0000256" key="1">
    <source>
        <dbReference type="SAM" id="Coils"/>
    </source>
</evidence>